<evidence type="ECO:0000256" key="1">
    <source>
        <dbReference type="SAM" id="Coils"/>
    </source>
</evidence>
<keyword evidence="1" id="KW-0175">Coiled coil</keyword>
<dbReference type="PANTHER" id="PTHR36409:SF1">
    <property type="entry name" value="BLOC-1-RELATED COMPLEX SUBUNIT 5"/>
    <property type="match status" value="1"/>
</dbReference>
<dbReference type="Proteomes" id="UP000245207">
    <property type="component" value="Unassembled WGS sequence"/>
</dbReference>
<evidence type="ECO:0000313" key="2">
    <source>
        <dbReference type="EMBL" id="PWA57269.1"/>
    </source>
</evidence>
<name>A0A2U1M7N6_ARTAN</name>
<proteinExistence type="predicted"/>
<dbReference type="OrthoDB" id="1060596at2759"/>
<sequence length="209" mass="22460">MGASESTLVSPSQSEDGITTVSERLHNSDPILDNLNSLQIASPILTSESTDRTTLSDILVRKTSTSSNAAGLIDPKVVLELFSMYQELQEKQAQNINKRQEEIENKIELADALALKLLQRYNYSLSAMKTTSSHLSGVDELQVELGELKGRLTEVMSNLDGLCKRIVSGGPEPLRSSVKPFAAAAADLKPSAGISSTLNGAPLQPKPEP</sequence>
<dbReference type="AlphaFoldDB" id="A0A2U1M7N6"/>
<gene>
    <name evidence="2" type="ORF">CTI12_AA410360</name>
</gene>
<comment type="caution">
    <text evidence="2">The sequence shown here is derived from an EMBL/GenBank/DDBJ whole genome shotgun (WGS) entry which is preliminary data.</text>
</comment>
<keyword evidence="3" id="KW-1185">Reference proteome</keyword>
<feature type="coiled-coil region" evidence="1">
    <location>
        <begin position="86"/>
        <end position="113"/>
    </location>
</feature>
<evidence type="ECO:0000313" key="3">
    <source>
        <dbReference type="Proteomes" id="UP000245207"/>
    </source>
</evidence>
<dbReference type="EMBL" id="PKPP01006220">
    <property type="protein sequence ID" value="PWA57269.1"/>
    <property type="molecule type" value="Genomic_DNA"/>
</dbReference>
<dbReference type="PANTHER" id="PTHR36409">
    <property type="entry name" value="EXPRESSED PROTEIN"/>
    <property type="match status" value="1"/>
</dbReference>
<dbReference type="STRING" id="35608.A0A2U1M7N6"/>
<reference evidence="2 3" key="1">
    <citation type="journal article" date="2018" name="Mol. Plant">
        <title>The genome of Artemisia annua provides insight into the evolution of Asteraceae family and artemisinin biosynthesis.</title>
        <authorList>
            <person name="Shen Q."/>
            <person name="Zhang L."/>
            <person name="Liao Z."/>
            <person name="Wang S."/>
            <person name="Yan T."/>
            <person name="Shi P."/>
            <person name="Liu M."/>
            <person name="Fu X."/>
            <person name="Pan Q."/>
            <person name="Wang Y."/>
            <person name="Lv Z."/>
            <person name="Lu X."/>
            <person name="Zhang F."/>
            <person name="Jiang W."/>
            <person name="Ma Y."/>
            <person name="Chen M."/>
            <person name="Hao X."/>
            <person name="Li L."/>
            <person name="Tang Y."/>
            <person name="Lv G."/>
            <person name="Zhou Y."/>
            <person name="Sun X."/>
            <person name="Brodelius P.E."/>
            <person name="Rose J.K.C."/>
            <person name="Tang K."/>
        </authorList>
    </citation>
    <scope>NUCLEOTIDE SEQUENCE [LARGE SCALE GENOMIC DNA]</scope>
    <source>
        <strain evidence="3">cv. Huhao1</strain>
        <tissue evidence="2">Leaf</tissue>
    </source>
</reference>
<protein>
    <submittedName>
        <fullName evidence="2">Uncharacterized protein</fullName>
    </submittedName>
</protein>
<accession>A0A2U1M7N6</accession>
<organism evidence="2 3">
    <name type="scientific">Artemisia annua</name>
    <name type="common">Sweet wormwood</name>
    <dbReference type="NCBI Taxonomy" id="35608"/>
    <lineage>
        <taxon>Eukaryota</taxon>
        <taxon>Viridiplantae</taxon>
        <taxon>Streptophyta</taxon>
        <taxon>Embryophyta</taxon>
        <taxon>Tracheophyta</taxon>
        <taxon>Spermatophyta</taxon>
        <taxon>Magnoliopsida</taxon>
        <taxon>eudicotyledons</taxon>
        <taxon>Gunneridae</taxon>
        <taxon>Pentapetalae</taxon>
        <taxon>asterids</taxon>
        <taxon>campanulids</taxon>
        <taxon>Asterales</taxon>
        <taxon>Asteraceae</taxon>
        <taxon>Asteroideae</taxon>
        <taxon>Anthemideae</taxon>
        <taxon>Artemisiinae</taxon>
        <taxon>Artemisia</taxon>
    </lineage>
</organism>